<gene>
    <name evidence="2" type="ORF">EVOR1521_LOCUS18663</name>
</gene>
<name>A0AA36IVZ0_9DINO</name>
<feature type="compositionally biased region" description="Basic residues" evidence="1">
    <location>
        <begin position="142"/>
        <end position="154"/>
    </location>
</feature>
<feature type="compositionally biased region" description="Acidic residues" evidence="1">
    <location>
        <begin position="78"/>
        <end position="87"/>
    </location>
</feature>
<evidence type="ECO:0000256" key="1">
    <source>
        <dbReference type="SAM" id="MobiDB-lite"/>
    </source>
</evidence>
<organism evidence="2 3">
    <name type="scientific">Effrenium voratum</name>
    <dbReference type="NCBI Taxonomy" id="2562239"/>
    <lineage>
        <taxon>Eukaryota</taxon>
        <taxon>Sar</taxon>
        <taxon>Alveolata</taxon>
        <taxon>Dinophyceae</taxon>
        <taxon>Suessiales</taxon>
        <taxon>Symbiodiniaceae</taxon>
        <taxon>Effrenium</taxon>
    </lineage>
</organism>
<proteinExistence type="predicted"/>
<evidence type="ECO:0000313" key="3">
    <source>
        <dbReference type="Proteomes" id="UP001178507"/>
    </source>
</evidence>
<feature type="non-terminal residue" evidence="2">
    <location>
        <position position="1"/>
    </location>
</feature>
<keyword evidence="3" id="KW-1185">Reference proteome</keyword>
<protein>
    <submittedName>
        <fullName evidence="2">Uncharacterized protein</fullName>
    </submittedName>
</protein>
<accession>A0AA36IVZ0</accession>
<comment type="caution">
    <text evidence="2">The sequence shown here is derived from an EMBL/GenBank/DDBJ whole genome shotgun (WGS) entry which is preliminary data.</text>
</comment>
<evidence type="ECO:0000313" key="2">
    <source>
        <dbReference type="EMBL" id="CAJ1393900.1"/>
    </source>
</evidence>
<reference evidence="2" key="1">
    <citation type="submission" date="2023-08" db="EMBL/GenBank/DDBJ databases">
        <authorList>
            <person name="Chen Y."/>
            <person name="Shah S."/>
            <person name="Dougan E. K."/>
            <person name="Thang M."/>
            <person name="Chan C."/>
        </authorList>
    </citation>
    <scope>NUCLEOTIDE SEQUENCE</scope>
</reference>
<sequence length="154" mass="17521">EIRKCIMGCKPIQEYFRYPSDDIFFFAVAKVMPLPQSVCSVWVFMGAEVKMSRQRILALSKVQKERELAAWEEANGIVEEEDDEDDLENFKPDEAPADAKPAEAPPPPEVKDDGQDLYANSASDRQLEKLQQGEDADADKKKDKKKKKKPKESE</sequence>
<dbReference type="Proteomes" id="UP001178507">
    <property type="component" value="Unassembled WGS sequence"/>
</dbReference>
<dbReference type="AlphaFoldDB" id="A0AA36IVZ0"/>
<feature type="region of interest" description="Disordered" evidence="1">
    <location>
        <begin position="73"/>
        <end position="154"/>
    </location>
</feature>
<dbReference type="EMBL" id="CAUJNA010002669">
    <property type="protein sequence ID" value="CAJ1393900.1"/>
    <property type="molecule type" value="Genomic_DNA"/>
</dbReference>